<dbReference type="RefSeq" id="WP_162391195.1">
    <property type="nucleotide sequence ID" value="NZ_CP045997.1"/>
</dbReference>
<evidence type="ECO:0000313" key="1">
    <source>
        <dbReference type="EMBL" id="QHW00800.1"/>
    </source>
</evidence>
<accession>A0A6P1W9Y2</accession>
<name>A0A6P1W9Y2_9BACT</name>
<keyword evidence="2" id="KW-1185">Reference proteome</keyword>
<organism evidence="1 2">
    <name type="scientific">Spirosoma endbachense</name>
    <dbReference type="NCBI Taxonomy" id="2666025"/>
    <lineage>
        <taxon>Bacteria</taxon>
        <taxon>Pseudomonadati</taxon>
        <taxon>Bacteroidota</taxon>
        <taxon>Cytophagia</taxon>
        <taxon>Cytophagales</taxon>
        <taxon>Cytophagaceae</taxon>
        <taxon>Spirosoma</taxon>
    </lineage>
</organism>
<dbReference type="EMBL" id="CP045997">
    <property type="protein sequence ID" value="QHW00800.1"/>
    <property type="molecule type" value="Genomic_DNA"/>
</dbReference>
<sequence length="109" mass="12371">MLEELFSPQKTFKVAIGSYEMKMSHWVDQPYLIRVSDDVELFNLNGDPWSASDVTWLDDSTVKMHLRRYPGHIFCTIQLNALTDQGSAISPSGTYAGSLSQVQNWVMNL</sequence>
<gene>
    <name evidence="1" type="ORF">GJR95_39800</name>
</gene>
<protein>
    <submittedName>
        <fullName evidence="1">Uncharacterized protein</fullName>
    </submittedName>
</protein>
<proteinExistence type="predicted"/>
<dbReference type="KEGG" id="senf:GJR95_39800"/>
<evidence type="ECO:0000313" key="2">
    <source>
        <dbReference type="Proteomes" id="UP000464577"/>
    </source>
</evidence>
<reference evidence="1 2" key="1">
    <citation type="submission" date="2019-11" db="EMBL/GenBank/DDBJ databases">
        <title>Spirosoma endbachense sp. nov., isolated from a natural salt meadow.</title>
        <authorList>
            <person name="Rojas J."/>
            <person name="Ambika Manirajan B."/>
            <person name="Ratering S."/>
            <person name="Suarez C."/>
            <person name="Geissler-Plaum R."/>
            <person name="Schnell S."/>
        </authorList>
    </citation>
    <scope>NUCLEOTIDE SEQUENCE [LARGE SCALE GENOMIC DNA]</scope>
    <source>
        <strain evidence="1 2">I-24</strain>
    </source>
</reference>
<dbReference type="AlphaFoldDB" id="A0A6P1W9Y2"/>
<dbReference type="Proteomes" id="UP000464577">
    <property type="component" value="Chromosome"/>
</dbReference>